<dbReference type="PANTHER" id="PTHR12480:SF6">
    <property type="entry name" value="2-OXOGLUTARATE AND IRON-DEPENDENT OXYGENASE JMJD4"/>
    <property type="match status" value="1"/>
</dbReference>
<protein>
    <submittedName>
        <fullName evidence="3">JmjC domain-containing protein</fullName>
    </submittedName>
</protein>
<dbReference type="EMBL" id="GL349454">
    <property type="protein sequence ID" value="KNC49246.1"/>
    <property type="molecule type" value="Genomic_DNA"/>
</dbReference>
<dbReference type="AlphaFoldDB" id="A0A0L0DAX9"/>
<proteinExistence type="predicted"/>
<dbReference type="SMART" id="SM00558">
    <property type="entry name" value="JmjC"/>
    <property type="match status" value="1"/>
</dbReference>
<gene>
    <name evidence="3" type="ORF">AMSG_05241</name>
</gene>
<feature type="region of interest" description="Disordered" evidence="1">
    <location>
        <begin position="94"/>
        <end position="115"/>
    </location>
</feature>
<dbReference type="InterPro" id="IPR003347">
    <property type="entry name" value="JmjC_dom"/>
</dbReference>
<evidence type="ECO:0000313" key="4">
    <source>
        <dbReference type="Proteomes" id="UP000054408"/>
    </source>
</evidence>
<dbReference type="GO" id="GO:0016706">
    <property type="term" value="F:2-oxoglutarate-dependent dioxygenase activity"/>
    <property type="evidence" value="ECO:0007669"/>
    <property type="project" value="TreeGrafter"/>
</dbReference>
<dbReference type="PANTHER" id="PTHR12480">
    <property type="entry name" value="ARGININE DEMETHYLASE AND LYSYL-HYDROXYLASE JMJD"/>
    <property type="match status" value="1"/>
</dbReference>
<dbReference type="SUPFAM" id="SSF51197">
    <property type="entry name" value="Clavaminate synthase-like"/>
    <property type="match status" value="1"/>
</dbReference>
<keyword evidence="4" id="KW-1185">Reference proteome</keyword>
<sequence length="386" mass="41186">MAMAERPIVVAGGSSSRMDEGWGMMGSDSGGSGSGSGRFPNVRYSASFSSSGGDEDGSGSGSLSSSDSEWWLPADAPEAAVRAMGVRRAIEKAAANHHSRRRGAASPPPPMDADDARSVLPCRLGAEVVRVDWKEASGREALAELIASETPCVVVGAEATLPMGWDAARWKAEYGETTVPLNATLRDRVDMPLGWYLDLVAEQTEDVGLYLRNLHLCRWFPAAAAETQTPPAPMGSNRMDELRDVVPQWWLSWAELFISGCGTRTPLFHVDVCATHAWSGQIQGHKRFFVAPPSSTSAVYPIKDQPLVSRISKPDRASLGTFPEFASAELSVVDLAPGQLLYIPPGWWHTAVAVGVGPCITLGGNFVNDSNYERVAAAAAARSVTT</sequence>
<dbReference type="GO" id="GO:0045905">
    <property type="term" value="P:positive regulation of translational termination"/>
    <property type="evidence" value="ECO:0007669"/>
    <property type="project" value="TreeGrafter"/>
</dbReference>
<dbReference type="GeneID" id="25564683"/>
<dbReference type="eggNOG" id="ENOG502SV3B">
    <property type="taxonomic scope" value="Eukaryota"/>
</dbReference>
<dbReference type="InterPro" id="IPR041667">
    <property type="entry name" value="Cupin_8"/>
</dbReference>
<dbReference type="GO" id="GO:0005634">
    <property type="term" value="C:nucleus"/>
    <property type="evidence" value="ECO:0007669"/>
    <property type="project" value="TreeGrafter"/>
</dbReference>
<reference evidence="3 4" key="1">
    <citation type="submission" date="2010-05" db="EMBL/GenBank/DDBJ databases">
        <title>The Genome Sequence of Thecamonas trahens ATCC 50062.</title>
        <authorList>
            <consortium name="The Broad Institute Genome Sequencing Platform"/>
            <person name="Russ C."/>
            <person name="Cuomo C."/>
            <person name="Shea T."/>
            <person name="Young S.K."/>
            <person name="Zeng Q."/>
            <person name="Koehrsen M."/>
            <person name="Haas B."/>
            <person name="Borodovsky M."/>
            <person name="Guigo R."/>
            <person name="Alvarado L."/>
            <person name="Berlin A."/>
            <person name="Bochicchio J."/>
            <person name="Borenstein D."/>
            <person name="Chapman S."/>
            <person name="Chen Z."/>
            <person name="Freedman E."/>
            <person name="Gellesch M."/>
            <person name="Goldberg J."/>
            <person name="Griggs A."/>
            <person name="Gujja S."/>
            <person name="Heilman E."/>
            <person name="Heiman D."/>
            <person name="Hepburn T."/>
            <person name="Howarth C."/>
            <person name="Jen D."/>
            <person name="Larson L."/>
            <person name="Mehta T."/>
            <person name="Park D."/>
            <person name="Pearson M."/>
            <person name="Roberts A."/>
            <person name="Saif S."/>
            <person name="Shenoy N."/>
            <person name="Sisk P."/>
            <person name="Stolte C."/>
            <person name="Sykes S."/>
            <person name="Thomson T."/>
            <person name="Walk T."/>
            <person name="White J."/>
            <person name="Yandava C."/>
            <person name="Burger G."/>
            <person name="Gray M.W."/>
            <person name="Holland P.W.H."/>
            <person name="King N."/>
            <person name="Lang F.B.F."/>
            <person name="Roger A.J."/>
            <person name="Ruiz-Trillo I."/>
            <person name="Lander E."/>
            <person name="Nusbaum C."/>
        </authorList>
    </citation>
    <scope>NUCLEOTIDE SEQUENCE [LARGE SCALE GENOMIC DNA]</scope>
    <source>
        <strain evidence="3 4">ATCC 50062</strain>
    </source>
</reference>
<dbReference type="InterPro" id="IPR050910">
    <property type="entry name" value="JMJD6_ArgDemeth/LysHydrox"/>
</dbReference>
<accession>A0A0L0DAX9</accession>
<dbReference type="GO" id="GO:0005737">
    <property type="term" value="C:cytoplasm"/>
    <property type="evidence" value="ECO:0007669"/>
    <property type="project" value="TreeGrafter"/>
</dbReference>
<organism evidence="3 4">
    <name type="scientific">Thecamonas trahens ATCC 50062</name>
    <dbReference type="NCBI Taxonomy" id="461836"/>
    <lineage>
        <taxon>Eukaryota</taxon>
        <taxon>Apusozoa</taxon>
        <taxon>Apusomonadida</taxon>
        <taxon>Apusomonadidae</taxon>
        <taxon>Thecamonas</taxon>
    </lineage>
</organism>
<evidence type="ECO:0000256" key="1">
    <source>
        <dbReference type="SAM" id="MobiDB-lite"/>
    </source>
</evidence>
<dbReference type="PROSITE" id="PS51184">
    <property type="entry name" value="JMJC"/>
    <property type="match status" value="1"/>
</dbReference>
<feature type="domain" description="JmjC" evidence="2">
    <location>
        <begin position="209"/>
        <end position="383"/>
    </location>
</feature>
<dbReference type="GO" id="GO:0043565">
    <property type="term" value="F:sequence-specific DNA binding"/>
    <property type="evidence" value="ECO:0007669"/>
    <property type="project" value="TreeGrafter"/>
</dbReference>
<feature type="region of interest" description="Disordered" evidence="1">
    <location>
        <begin position="1"/>
        <end position="69"/>
    </location>
</feature>
<name>A0A0L0DAX9_THETB</name>
<evidence type="ECO:0000313" key="3">
    <source>
        <dbReference type="EMBL" id="KNC49246.1"/>
    </source>
</evidence>
<dbReference type="Pfam" id="PF13621">
    <property type="entry name" value="Cupin_8"/>
    <property type="match status" value="1"/>
</dbReference>
<evidence type="ECO:0000259" key="2">
    <source>
        <dbReference type="PROSITE" id="PS51184"/>
    </source>
</evidence>
<dbReference type="Gene3D" id="2.60.120.650">
    <property type="entry name" value="Cupin"/>
    <property type="match status" value="1"/>
</dbReference>
<dbReference type="OrthoDB" id="47172at2759"/>
<dbReference type="RefSeq" id="XP_013757960.1">
    <property type="nucleotide sequence ID" value="XM_013902506.1"/>
</dbReference>
<dbReference type="Proteomes" id="UP000054408">
    <property type="component" value="Unassembled WGS sequence"/>
</dbReference>